<reference evidence="1" key="1">
    <citation type="journal article" date="2020" name="Nature">
        <title>Giant virus diversity and host interactions through global metagenomics.</title>
        <authorList>
            <person name="Schulz F."/>
            <person name="Roux S."/>
            <person name="Paez-Espino D."/>
            <person name="Jungbluth S."/>
            <person name="Walsh D.A."/>
            <person name="Denef V.J."/>
            <person name="McMahon K.D."/>
            <person name="Konstantinidis K.T."/>
            <person name="Eloe-Fadrosh E.A."/>
            <person name="Kyrpides N.C."/>
            <person name="Woyke T."/>
        </authorList>
    </citation>
    <scope>NUCLEOTIDE SEQUENCE</scope>
    <source>
        <strain evidence="1">GVMAG-S-ERX555907-94</strain>
    </source>
</reference>
<dbReference type="AlphaFoldDB" id="A0A6C0KZQ1"/>
<organism evidence="1">
    <name type="scientific">viral metagenome</name>
    <dbReference type="NCBI Taxonomy" id="1070528"/>
    <lineage>
        <taxon>unclassified sequences</taxon>
        <taxon>metagenomes</taxon>
        <taxon>organismal metagenomes</taxon>
    </lineage>
</organism>
<accession>A0A6C0KZQ1</accession>
<dbReference type="EMBL" id="MN741030">
    <property type="protein sequence ID" value="QHU23465.1"/>
    <property type="molecule type" value="Genomic_DNA"/>
</dbReference>
<sequence>MDTSTEQTKELSYEEEQLQRIILKEYEEKRIQQERIFRQHQNEEYQEGLQKDIQQNKTFEEISLEEMRRIRLMRFNK</sequence>
<name>A0A6C0KZQ1_9ZZZZ</name>
<evidence type="ECO:0000313" key="1">
    <source>
        <dbReference type="EMBL" id="QHU23465.1"/>
    </source>
</evidence>
<protein>
    <submittedName>
        <fullName evidence="1">Uncharacterized protein</fullName>
    </submittedName>
</protein>
<proteinExistence type="predicted"/>